<feature type="compositionally biased region" description="Basic and acidic residues" evidence="1">
    <location>
        <begin position="34"/>
        <end position="51"/>
    </location>
</feature>
<evidence type="ECO:0000313" key="3">
    <source>
        <dbReference type="Proteomes" id="UP000000241"/>
    </source>
</evidence>
<dbReference type="GO" id="GO:0019069">
    <property type="term" value="P:viral capsid assembly"/>
    <property type="evidence" value="ECO:0007669"/>
    <property type="project" value="InterPro"/>
</dbReference>
<protein>
    <submittedName>
        <fullName evidence="2">Scaffolding protein</fullName>
    </submittedName>
</protein>
<reference evidence="2 3" key="1">
    <citation type="journal article" date="2007" name="J. Mol. Biol.">
        <title>Genome sequence, structural proteins, and capsid organization of the cyanophage Syn5: a "horned" bacteriophage of marine synechococcus.</title>
        <authorList>
            <person name="Pope W.H."/>
            <person name="Weigele P.R."/>
            <person name="Chang J."/>
            <person name="Pedulla M.L."/>
            <person name="Ford M.E."/>
            <person name="Houtz J.M."/>
            <person name="Jiang W."/>
            <person name="Chiu W."/>
            <person name="Hatfull G.F."/>
            <person name="Hendrix R.W."/>
            <person name="King J."/>
        </authorList>
    </citation>
    <scope>NUCLEOTIDE SEQUENCE</scope>
</reference>
<gene>
    <name evidence="2" type="primary">38</name>
</gene>
<dbReference type="Pfam" id="PF05396">
    <property type="entry name" value="Phage_T7_Capsid"/>
    <property type="match status" value="1"/>
</dbReference>
<dbReference type="InterPro" id="IPR008768">
    <property type="entry name" value="Gp9-like"/>
</dbReference>
<dbReference type="KEGG" id="vg:5220200"/>
<organism evidence="2 3">
    <name type="scientific">Synechococcus phage Syn5</name>
    <dbReference type="NCBI Taxonomy" id="2914003"/>
    <lineage>
        <taxon>Viruses</taxon>
        <taxon>Duplodnaviria</taxon>
        <taxon>Heunggongvirae</taxon>
        <taxon>Uroviricota</taxon>
        <taxon>Caudoviricetes</taxon>
        <taxon>Autographivirales</taxon>
        <taxon>Voetvirus</taxon>
        <taxon>Voetvirus syn5</taxon>
    </lineage>
</organism>
<evidence type="ECO:0000313" key="2">
    <source>
        <dbReference type="EMBL" id="ABP87945.1"/>
    </source>
</evidence>
<accession>A4ZRB9</accession>
<feature type="region of interest" description="Disordered" evidence="1">
    <location>
        <begin position="1"/>
        <end position="62"/>
    </location>
</feature>
<name>A4ZRB9_9CAUD</name>
<feature type="compositionally biased region" description="Basic and acidic residues" evidence="1">
    <location>
        <begin position="77"/>
        <end position="86"/>
    </location>
</feature>
<proteinExistence type="predicted"/>
<sequence length="276" mass="30329">MSPPPPTDMANTTFDVNEGPSDAQKAAEAQALEIGEKLAQEAAEQRDKAWEQNESEDLIGGKFKTQEDLLKAYQELERQRSEAKEEVESEDVEESTEEVEEEAPEYEAFTKAAEEYANGELSEETIEALSQMDSKDLIQQYVQFYSQNQQQQAQVATQQADTNAIFDSVGGQEAYGELIGWAANNLEASEVESFNSVTATGNTAAIKFAVEALNNRYKAAEGYEAPLVTGRKSAPSVQGYRSNAELARDIGDPRYATDPAFRADVEARLARSGDLL</sequence>
<feature type="compositionally biased region" description="Acidic residues" evidence="1">
    <location>
        <begin position="87"/>
        <end position="105"/>
    </location>
</feature>
<evidence type="ECO:0000256" key="1">
    <source>
        <dbReference type="SAM" id="MobiDB-lite"/>
    </source>
</evidence>
<keyword evidence="3" id="KW-1185">Reference proteome</keyword>
<dbReference type="OrthoDB" id="22192at10239"/>
<dbReference type="Proteomes" id="UP000000241">
    <property type="component" value="Segment"/>
</dbReference>
<dbReference type="RefSeq" id="YP_001285447.1">
    <property type="nucleotide sequence ID" value="NC_009531.1"/>
</dbReference>
<dbReference type="GeneID" id="5220200"/>
<feature type="region of interest" description="Disordered" evidence="1">
    <location>
        <begin position="77"/>
        <end position="106"/>
    </location>
</feature>
<dbReference type="EMBL" id="EF372997">
    <property type="protein sequence ID" value="ABP87945.1"/>
    <property type="molecule type" value="Genomic_DNA"/>
</dbReference>